<protein>
    <submittedName>
        <fullName evidence="2">Uncharacterized protein</fullName>
    </submittedName>
</protein>
<gene>
    <name evidence="2" type="ORF">FDP41_008125</name>
</gene>
<evidence type="ECO:0000313" key="2">
    <source>
        <dbReference type="EMBL" id="KAF0973421.1"/>
    </source>
</evidence>
<dbReference type="VEuPathDB" id="AmoebaDB:NfTy_091960"/>
<dbReference type="RefSeq" id="XP_044558134.1">
    <property type="nucleotide sequence ID" value="XM_044711945.1"/>
</dbReference>
<feature type="region of interest" description="Disordered" evidence="1">
    <location>
        <begin position="97"/>
        <end position="173"/>
    </location>
</feature>
<dbReference type="EMBL" id="VFQX01000060">
    <property type="protein sequence ID" value="KAF0973421.1"/>
    <property type="molecule type" value="Genomic_DNA"/>
</dbReference>
<reference evidence="2 3" key="1">
    <citation type="journal article" date="2019" name="Sci. Rep.">
        <title>Nanopore sequencing improves the draft genome of the human pathogenic amoeba Naegleria fowleri.</title>
        <authorList>
            <person name="Liechti N."/>
            <person name="Schurch N."/>
            <person name="Bruggmann R."/>
            <person name="Wittwer M."/>
        </authorList>
    </citation>
    <scope>NUCLEOTIDE SEQUENCE [LARGE SCALE GENOMIC DNA]</scope>
    <source>
        <strain evidence="2 3">ATCC 30894</strain>
    </source>
</reference>
<evidence type="ECO:0000313" key="3">
    <source>
        <dbReference type="Proteomes" id="UP000444721"/>
    </source>
</evidence>
<organism evidence="2 3">
    <name type="scientific">Naegleria fowleri</name>
    <name type="common">Brain eating amoeba</name>
    <dbReference type="NCBI Taxonomy" id="5763"/>
    <lineage>
        <taxon>Eukaryota</taxon>
        <taxon>Discoba</taxon>
        <taxon>Heterolobosea</taxon>
        <taxon>Tetramitia</taxon>
        <taxon>Eutetramitia</taxon>
        <taxon>Vahlkampfiidae</taxon>
        <taxon>Naegleria</taxon>
    </lineage>
</organism>
<dbReference type="AlphaFoldDB" id="A0A6A5BG10"/>
<feature type="compositionally biased region" description="Polar residues" evidence="1">
    <location>
        <begin position="149"/>
        <end position="164"/>
    </location>
</feature>
<accession>A0A6A5BG10</accession>
<dbReference type="VEuPathDB" id="AmoebaDB:FDP41_008125"/>
<feature type="compositionally biased region" description="Basic and acidic residues" evidence="1">
    <location>
        <begin position="97"/>
        <end position="115"/>
    </location>
</feature>
<evidence type="ECO:0000256" key="1">
    <source>
        <dbReference type="SAM" id="MobiDB-lite"/>
    </source>
</evidence>
<keyword evidence="3" id="KW-1185">Reference proteome</keyword>
<dbReference type="Proteomes" id="UP000444721">
    <property type="component" value="Unassembled WGS sequence"/>
</dbReference>
<dbReference type="GeneID" id="68115343"/>
<proteinExistence type="predicted"/>
<name>A0A6A5BG10_NAEFO</name>
<feature type="compositionally biased region" description="Basic residues" evidence="1">
    <location>
        <begin position="116"/>
        <end position="126"/>
    </location>
</feature>
<comment type="caution">
    <text evidence="2">The sequence shown here is derived from an EMBL/GenBank/DDBJ whole genome shotgun (WGS) entry which is preliminary data.</text>
</comment>
<sequence>MAHLLKSLSFSQVKQNIKKIFDDGKEKYVANCSPMSQLLCLAVNESVLKEFLDRANNYKCLDVITFPEMLPLQTKDLNALSSVVWNNLQDLIKEMEKEEREKEEFGRTLFDENPKRTNKKKKKAQKARRDEPQTSESVTINPALKDQDFQNISNTLAPNSSLPNQDVGGLSTP</sequence>